<comment type="caution">
    <text evidence="1">The sequence shown here is derived from an EMBL/GenBank/DDBJ whole genome shotgun (WGS) entry which is preliminary data.</text>
</comment>
<proteinExistence type="predicted"/>
<keyword evidence="2" id="KW-1185">Reference proteome</keyword>
<dbReference type="EMBL" id="CM023488">
    <property type="protein sequence ID" value="KAH6923982.1"/>
    <property type="molecule type" value="Genomic_DNA"/>
</dbReference>
<gene>
    <name evidence="1" type="ORF">HPB50_010118</name>
</gene>
<protein>
    <submittedName>
        <fullName evidence="1">Uncharacterized protein</fullName>
    </submittedName>
</protein>
<accession>A0ACB7RQ85</accession>
<evidence type="ECO:0000313" key="1">
    <source>
        <dbReference type="EMBL" id="KAH6923982.1"/>
    </source>
</evidence>
<name>A0ACB7RQ85_HYAAI</name>
<organism evidence="1 2">
    <name type="scientific">Hyalomma asiaticum</name>
    <name type="common">Tick</name>
    <dbReference type="NCBI Taxonomy" id="266040"/>
    <lineage>
        <taxon>Eukaryota</taxon>
        <taxon>Metazoa</taxon>
        <taxon>Ecdysozoa</taxon>
        <taxon>Arthropoda</taxon>
        <taxon>Chelicerata</taxon>
        <taxon>Arachnida</taxon>
        <taxon>Acari</taxon>
        <taxon>Parasitiformes</taxon>
        <taxon>Ixodida</taxon>
        <taxon>Ixodoidea</taxon>
        <taxon>Ixodidae</taxon>
        <taxon>Hyalomminae</taxon>
        <taxon>Hyalomma</taxon>
    </lineage>
</organism>
<evidence type="ECO:0000313" key="2">
    <source>
        <dbReference type="Proteomes" id="UP000821845"/>
    </source>
</evidence>
<dbReference type="Proteomes" id="UP000821845">
    <property type="component" value="Chromosome 8"/>
</dbReference>
<sequence>MSTAQYCFVMCSFRIDGKVETAMEAEESKGDSCDQELAATMNVPGATGVTYDHYIAMDAAIILSDCQSITEIIVNVAVSEAVDCDDDNEHEPQDSGELADPSFGDAAVVLDHFCRYITLQKRCRQQSAFQAIEKYVALSSEQKKQQSSIVSF</sequence>
<reference evidence="1" key="1">
    <citation type="submission" date="2020-05" db="EMBL/GenBank/DDBJ databases">
        <title>Large-scale comparative analyses of tick genomes elucidate their genetic diversity and vector capacities.</title>
        <authorList>
            <person name="Jia N."/>
            <person name="Wang J."/>
            <person name="Shi W."/>
            <person name="Du L."/>
            <person name="Sun Y."/>
            <person name="Zhan W."/>
            <person name="Jiang J."/>
            <person name="Wang Q."/>
            <person name="Zhang B."/>
            <person name="Ji P."/>
            <person name="Sakyi L.B."/>
            <person name="Cui X."/>
            <person name="Yuan T."/>
            <person name="Jiang B."/>
            <person name="Yang W."/>
            <person name="Lam T.T.-Y."/>
            <person name="Chang Q."/>
            <person name="Ding S."/>
            <person name="Wang X."/>
            <person name="Zhu J."/>
            <person name="Ruan X."/>
            <person name="Zhao L."/>
            <person name="Wei J."/>
            <person name="Que T."/>
            <person name="Du C."/>
            <person name="Cheng J."/>
            <person name="Dai P."/>
            <person name="Han X."/>
            <person name="Huang E."/>
            <person name="Gao Y."/>
            <person name="Liu J."/>
            <person name="Shao H."/>
            <person name="Ye R."/>
            <person name="Li L."/>
            <person name="Wei W."/>
            <person name="Wang X."/>
            <person name="Wang C."/>
            <person name="Yang T."/>
            <person name="Huo Q."/>
            <person name="Li W."/>
            <person name="Guo W."/>
            <person name="Chen H."/>
            <person name="Zhou L."/>
            <person name="Ni X."/>
            <person name="Tian J."/>
            <person name="Zhou Y."/>
            <person name="Sheng Y."/>
            <person name="Liu T."/>
            <person name="Pan Y."/>
            <person name="Xia L."/>
            <person name="Li J."/>
            <person name="Zhao F."/>
            <person name="Cao W."/>
        </authorList>
    </citation>
    <scope>NUCLEOTIDE SEQUENCE</scope>
    <source>
        <strain evidence="1">Hyas-2018</strain>
    </source>
</reference>